<dbReference type="Proteomes" id="UP000249688">
    <property type="component" value="Unassembled WGS sequence"/>
</dbReference>
<proteinExistence type="predicted"/>
<keyword evidence="2" id="KW-1185">Reference proteome</keyword>
<reference evidence="1 2" key="1">
    <citation type="submission" date="2018-06" db="EMBL/GenBank/DDBJ databases">
        <title>Genomic Encyclopedia of Archaeal and Bacterial Type Strains, Phase II (KMG-II): from individual species to whole genera.</title>
        <authorList>
            <person name="Goeker M."/>
        </authorList>
    </citation>
    <scope>NUCLEOTIDE SEQUENCE [LARGE SCALE GENOMIC DNA]</scope>
    <source>
        <strain evidence="1 2">DSM 24525</strain>
    </source>
</reference>
<name>A0A2W7I1M2_9PROT</name>
<comment type="caution">
    <text evidence="1">The sequence shown here is derived from an EMBL/GenBank/DDBJ whole genome shotgun (WGS) entry which is preliminary data.</text>
</comment>
<protein>
    <submittedName>
        <fullName evidence="1">Uncharacterized protein</fullName>
    </submittedName>
</protein>
<organism evidence="1 2">
    <name type="scientific">Humitalea rosea</name>
    <dbReference type="NCBI Taxonomy" id="990373"/>
    <lineage>
        <taxon>Bacteria</taxon>
        <taxon>Pseudomonadati</taxon>
        <taxon>Pseudomonadota</taxon>
        <taxon>Alphaproteobacteria</taxon>
        <taxon>Acetobacterales</taxon>
        <taxon>Roseomonadaceae</taxon>
        <taxon>Humitalea</taxon>
    </lineage>
</organism>
<evidence type="ECO:0000313" key="1">
    <source>
        <dbReference type="EMBL" id="PZW40059.1"/>
    </source>
</evidence>
<dbReference type="AlphaFoldDB" id="A0A2W7I1M2"/>
<sequence>MCQLACRATLGAGLVPLLAGRTHAQADDAICPGVLRGPWDPRKHIGSEDAFRPVARGTLA</sequence>
<evidence type="ECO:0000313" key="2">
    <source>
        <dbReference type="Proteomes" id="UP000249688"/>
    </source>
</evidence>
<accession>A0A2W7I1M2</accession>
<dbReference type="EMBL" id="QKYU01000025">
    <property type="protein sequence ID" value="PZW40059.1"/>
    <property type="molecule type" value="Genomic_DNA"/>
</dbReference>
<gene>
    <name evidence="1" type="ORF">C8P66_12527</name>
</gene>